<dbReference type="InterPro" id="IPR003594">
    <property type="entry name" value="HATPase_dom"/>
</dbReference>
<feature type="domain" description="PAC" evidence="13">
    <location>
        <begin position="257"/>
        <end position="310"/>
    </location>
</feature>
<dbReference type="SUPFAM" id="SSF55785">
    <property type="entry name" value="PYP-like sensor domain (PAS domain)"/>
    <property type="match status" value="3"/>
</dbReference>
<evidence type="ECO:0000259" key="12">
    <source>
        <dbReference type="PROSITE" id="PS50112"/>
    </source>
</evidence>
<dbReference type="InterPro" id="IPR013656">
    <property type="entry name" value="PAS_4"/>
</dbReference>
<dbReference type="PROSITE" id="PS50113">
    <property type="entry name" value="PAC"/>
    <property type="match status" value="1"/>
</dbReference>
<dbReference type="Pfam" id="PF02518">
    <property type="entry name" value="HATPase_c"/>
    <property type="match status" value="1"/>
</dbReference>
<feature type="domain" description="PAS" evidence="12">
    <location>
        <begin position="311"/>
        <end position="351"/>
    </location>
</feature>
<dbReference type="Gene3D" id="1.10.287.130">
    <property type="match status" value="1"/>
</dbReference>
<evidence type="ECO:0000313" key="15">
    <source>
        <dbReference type="Proteomes" id="UP000597507"/>
    </source>
</evidence>
<dbReference type="InterPro" id="IPR000700">
    <property type="entry name" value="PAS-assoc_C"/>
</dbReference>
<dbReference type="SMART" id="SM00091">
    <property type="entry name" value="PAS"/>
    <property type="match status" value="3"/>
</dbReference>
<keyword evidence="15" id="KW-1185">Reference proteome</keyword>
<dbReference type="InterPro" id="IPR004358">
    <property type="entry name" value="Sig_transdc_His_kin-like_C"/>
</dbReference>
<dbReference type="GO" id="GO:0000155">
    <property type="term" value="F:phosphorelay sensor kinase activity"/>
    <property type="evidence" value="ECO:0007669"/>
    <property type="project" value="InterPro"/>
</dbReference>
<keyword evidence="8" id="KW-0902">Two-component regulatory system</keyword>
<dbReference type="RefSeq" id="WP_188898055.1">
    <property type="nucleotide sequence ID" value="NZ_BMKS01000001.1"/>
</dbReference>
<proteinExistence type="predicted"/>
<evidence type="ECO:0000256" key="9">
    <source>
        <dbReference type="SAM" id="Coils"/>
    </source>
</evidence>
<evidence type="ECO:0000256" key="2">
    <source>
        <dbReference type="ARBA" id="ARBA00012438"/>
    </source>
</evidence>
<dbReference type="PROSITE" id="PS50112">
    <property type="entry name" value="PAS"/>
    <property type="match status" value="3"/>
</dbReference>
<evidence type="ECO:0000256" key="4">
    <source>
        <dbReference type="ARBA" id="ARBA00022679"/>
    </source>
</evidence>
<feature type="domain" description="Histidine kinase" evidence="11">
    <location>
        <begin position="462"/>
        <end position="689"/>
    </location>
</feature>
<feature type="domain" description="PAS" evidence="12">
    <location>
        <begin position="186"/>
        <end position="256"/>
    </location>
</feature>
<dbReference type="SMART" id="SM00388">
    <property type="entry name" value="HisKA"/>
    <property type="match status" value="1"/>
</dbReference>
<evidence type="ECO:0000256" key="1">
    <source>
        <dbReference type="ARBA" id="ARBA00000085"/>
    </source>
</evidence>
<evidence type="ECO:0000256" key="3">
    <source>
        <dbReference type="ARBA" id="ARBA00022553"/>
    </source>
</evidence>
<dbReference type="CDD" id="cd00130">
    <property type="entry name" value="PAS"/>
    <property type="match status" value="1"/>
</dbReference>
<evidence type="ECO:0000256" key="5">
    <source>
        <dbReference type="ARBA" id="ARBA00022741"/>
    </source>
</evidence>
<keyword evidence="7" id="KW-0067">ATP-binding</keyword>
<dbReference type="SUPFAM" id="SSF55874">
    <property type="entry name" value="ATPase domain of HSP90 chaperone/DNA topoisomerase II/histidine kinase"/>
    <property type="match status" value="1"/>
</dbReference>
<keyword evidence="6" id="KW-0418">Kinase</keyword>
<dbReference type="Gene3D" id="3.30.565.10">
    <property type="entry name" value="Histidine kinase-like ATPase, C-terminal domain"/>
    <property type="match status" value="1"/>
</dbReference>
<keyword evidence="9" id="KW-0175">Coiled coil</keyword>
<evidence type="ECO:0000259" key="13">
    <source>
        <dbReference type="PROSITE" id="PS50113"/>
    </source>
</evidence>
<feature type="region of interest" description="Disordered" evidence="10">
    <location>
        <begin position="1"/>
        <end position="49"/>
    </location>
</feature>
<evidence type="ECO:0000256" key="10">
    <source>
        <dbReference type="SAM" id="MobiDB-lite"/>
    </source>
</evidence>
<evidence type="ECO:0000256" key="7">
    <source>
        <dbReference type="ARBA" id="ARBA00022840"/>
    </source>
</evidence>
<dbReference type="Gene3D" id="3.30.450.20">
    <property type="entry name" value="PAS domain"/>
    <property type="match status" value="3"/>
</dbReference>
<dbReference type="EC" id="2.7.13.3" evidence="2"/>
<dbReference type="InterPro" id="IPR035965">
    <property type="entry name" value="PAS-like_dom_sf"/>
</dbReference>
<accession>A0A8J2Z8Q7</accession>
<dbReference type="SUPFAM" id="SSF47384">
    <property type="entry name" value="Homodimeric domain of signal transducing histidine kinase"/>
    <property type="match status" value="1"/>
</dbReference>
<dbReference type="EMBL" id="BMKS01000001">
    <property type="protein sequence ID" value="GGG19704.1"/>
    <property type="molecule type" value="Genomic_DNA"/>
</dbReference>
<keyword evidence="4" id="KW-0808">Transferase</keyword>
<dbReference type="CDD" id="cd00082">
    <property type="entry name" value="HisKA"/>
    <property type="match status" value="1"/>
</dbReference>
<dbReference type="PRINTS" id="PR00344">
    <property type="entry name" value="BCTRLSENSOR"/>
</dbReference>
<dbReference type="NCBIfam" id="TIGR00229">
    <property type="entry name" value="sensory_box"/>
    <property type="match status" value="2"/>
</dbReference>
<evidence type="ECO:0000256" key="6">
    <source>
        <dbReference type="ARBA" id="ARBA00022777"/>
    </source>
</evidence>
<dbReference type="InterPro" id="IPR036890">
    <property type="entry name" value="HATPase_C_sf"/>
</dbReference>
<protein>
    <recommendedName>
        <fullName evidence="2">histidine kinase</fullName>
        <ecNumber evidence="2">2.7.13.3</ecNumber>
    </recommendedName>
</protein>
<feature type="domain" description="PAS" evidence="12">
    <location>
        <begin position="54"/>
        <end position="124"/>
    </location>
</feature>
<dbReference type="InterPro" id="IPR003661">
    <property type="entry name" value="HisK_dim/P_dom"/>
</dbReference>
<sequence>MSSTRRPSADRRAAAGRKGGEPSRRGASRAASPAPAARRGGGGPARLAPLPRFDPGTLAAVLDAAPVRIAVMDRRRRHIYVNAEMCAFLGLPREEIIGTTVADMLGRATARRIAPLGRRALAGETHRWQGWIQYLDRRDPAAPPRRRFVDRIYAPVLGPRGTIGAYMVITRDLTEAKERQEELERRGRQLEEILDAIPARICLVGRDFRYRFVNREFAEFAGRRAEEIIGLTTEELVGPEVKRRLDPLAHRALAGETVKEEGWIRYRRSGPKYITWVFAPKRADDGSIEGFAVFMRDLTELKAREEELARRTTQLETILSSIGDGVSIVDPEGRLILCNRGFLDLFGFPAEFARPGTPIEAFVRHRLARGILSGHDRRGADLETLVAERVARLLGATDSVEEDLRSDGVCLEIRRRRLPDGCLVSTYTDVTARHEAERARRAQRDALRRAEQLSTTASLLAGVAHEINNPLAVVAAQALLLAEEAEGTPLAARAEAVREAAQRCGRIVASLMASARRRAQRRERLDLAQAVRAGLDLAGYGLDAAGIALALDLPEDLPELRGDPDQIAHVVANLVANAQHALEGIGGQGAAAAAGAGGTAPDRPRRLAISARRVAGAIELRVADNGPGIPPELRERVFDPFFTTKPDGVGTGVGLALCRAVAGTHGGAMRAEETPGGGATFVLSLPAPDPAPAAARRRAPPEPVGGR</sequence>
<keyword evidence="3" id="KW-0597">Phosphoprotein</keyword>
<dbReference type="PROSITE" id="PS50109">
    <property type="entry name" value="HIS_KIN"/>
    <property type="match status" value="1"/>
</dbReference>
<dbReference type="Pfam" id="PF08448">
    <property type="entry name" value="PAS_4"/>
    <property type="match status" value="2"/>
</dbReference>
<dbReference type="PANTHER" id="PTHR43065:SF10">
    <property type="entry name" value="PEROXIDE STRESS-ACTIVATED HISTIDINE KINASE MAK3"/>
    <property type="match status" value="1"/>
</dbReference>
<dbReference type="PANTHER" id="PTHR43065">
    <property type="entry name" value="SENSOR HISTIDINE KINASE"/>
    <property type="match status" value="1"/>
</dbReference>
<evidence type="ECO:0000313" key="14">
    <source>
        <dbReference type="EMBL" id="GGG19704.1"/>
    </source>
</evidence>
<evidence type="ECO:0000256" key="8">
    <source>
        <dbReference type="ARBA" id="ARBA00023012"/>
    </source>
</evidence>
<comment type="caution">
    <text evidence="14">The sequence shown here is derived from an EMBL/GenBank/DDBJ whole genome shotgun (WGS) entry which is preliminary data.</text>
</comment>
<dbReference type="InterPro" id="IPR005467">
    <property type="entry name" value="His_kinase_dom"/>
</dbReference>
<evidence type="ECO:0000259" key="11">
    <source>
        <dbReference type="PROSITE" id="PS50109"/>
    </source>
</evidence>
<dbReference type="Pfam" id="PF12860">
    <property type="entry name" value="PAS_7"/>
    <property type="match status" value="1"/>
</dbReference>
<organism evidence="14 15">
    <name type="scientific">Caldovatus sediminis</name>
    <dbReference type="NCBI Taxonomy" id="2041189"/>
    <lineage>
        <taxon>Bacteria</taxon>
        <taxon>Pseudomonadati</taxon>
        <taxon>Pseudomonadota</taxon>
        <taxon>Alphaproteobacteria</taxon>
        <taxon>Acetobacterales</taxon>
        <taxon>Roseomonadaceae</taxon>
        <taxon>Caldovatus</taxon>
    </lineage>
</organism>
<feature type="coiled-coil region" evidence="9">
    <location>
        <begin position="166"/>
        <end position="193"/>
    </location>
</feature>
<dbReference type="Pfam" id="PF00512">
    <property type="entry name" value="HisKA"/>
    <property type="match status" value="1"/>
</dbReference>
<gene>
    <name evidence="14" type="ORF">GCM10010964_04900</name>
</gene>
<dbReference type="Proteomes" id="UP000597507">
    <property type="component" value="Unassembled WGS sequence"/>
</dbReference>
<name>A0A8J2Z8Q7_9PROT</name>
<dbReference type="GO" id="GO:0005524">
    <property type="term" value="F:ATP binding"/>
    <property type="evidence" value="ECO:0007669"/>
    <property type="project" value="UniProtKB-KW"/>
</dbReference>
<feature type="compositionally biased region" description="Low complexity" evidence="10">
    <location>
        <begin position="28"/>
        <end position="38"/>
    </location>
</feature>
<keyword evidence="5" id="KW-0547">Nucleotide-binding</keyword>
<reference evidence="14 15" key="1">
    <citation type="journal article" date="2014" name="Int. J. Syst. Evol. Microbiol.">
        <title>Complete genome sequence of Corynebacterium casei LMG S-19264T (=DSM 44701T), isolated from a smear-ripened cheese.</title>
        <authorList>
            <consortium name="US DOE Joint Genome Institute (JGI-PGF)"/>
            <person name="Walter F."/>
            <person name="Albersmeier A."/>
            <person name="Kalinowski J."/>
            <person name="Ruckert C."/>
        </authorList>
    </citation>
    <scope>NUCLEOTIDE SEQUENCE [LARGE SCALE GENOMIC DNA]</scope>
    <source>
        <strain evidence="14 15">CGMCC 1.16330</strain>
    </source>
</reference>
<dbReference type="SMART" id="SM00387">
    <property type="entry name" value="HATPase_c"/>
    <property type="match status" value="1"/>
</dbReference>
<feature type="region of interest" description="Disordered" evidence="10">
    <location>
        <begin position="674"/>
        <end position="707"/>
    </location>
</feature>
<feature type="compositionally biased region" description="Basic and acidic residues" evidence="10">
    <location>
        <begin position="7"/>
        <end position="24"/>
    </location>
</feature>
<dbReference type="AlphaFoldDB" id="A0A8J2Z8Q7"/>
<dbReference type="InterPro" id="IPR036097">
    <property type="entry name" value="HisK_dim/P_sf"/>
</dbReference>
<comment type="catalytic activity">
    <reaction evidence="1">
        <text>ATP + protein L-histidine = ADP + protein N-phospho-L-histidine.</text>
        <dbReference type="EC" id="2.7.13.3"/>
    </reaction>
</comment>
<dbReference type="InterPro" id="IPR000014">
    <property type="entry name" value="PAS"/>
</dbReference>